<dbReference type="Proteomes" id="UP000323136">
    <property type="component" value="Unassembled WGS sequence"/>
</dbReference>
<dbReference type="OrthoDB" id="9808702at2"/>
<accession>A0A5S5DTP8</accession>
<reference evidence="1 2" key="1">
    <citation type="submission" date="2019-07" db="EMBL/GenBank/DDBJ databases">
        <title>Genomic Encyclopedia of Type Strains, Phase IV (KMG-IV): sequencing the most valuable type-strain genomes for metagenomic binning, comparative biology and taxonomic classification.</title>
        <authorList>
            <person name="Goeker M."/>
        </authorList>
    </citation>
    <scope>NUCLEOTIDE SEQUENCE [LARGE SCALE GENOMIC DNA]</scope>
    <source>
        <strain evidence="1 2">DSM 18961</strain>
    </source>
</reference>
<keyword evidence="2" id="KW-1185">Reference proteome</keyword>
<dbReference type="AlphaFoldDB" id="A0A5S5DTP8"/>
<dbReference type="RefSeq" id="WP_148870082.1">
    <property type="nucleotide sequence ID" value="NZ_VNIA01000002.1"/>
</dbReference>
<dbReference type="InterPro" id="IPR036567">
    <property type="entry name" value="RHF-like"/>
</dbReference>
<dbReference type="SUPFAM" id="SSF69754">
    <property type="entry name" value="Ribosome binding protein Y (YfiA homologue)"/>
    <property type="match status" value="1"/>
</dbReference>
<dbReference type="Gene3D" id="3.30.160.100">
    <property type="entry name" value="Ribosome hibernation promotion factor-like"/>
    <property type="match status" value="1"/>
</dbReference>
<name>A0A5S5DTP8_9FLAO</name>
<evidence type="ECO:0000313" key="2">
    <source>
        <dbReference type="Proteomes" id="UP000323136"/>
    </source>
</evidence>
<gene>
    <name evidence="1" type="ORF">C7447_102645</name>
</gene>
<comment type="caution">
    <text evidence="1">The sequence shown here is derived from an EMBL/GenBank/DDBJ whole genome shotgun (WGS) entry which is preliminary data.</text>
</comment>
<sequence>MNITFEYANSNSREYLELLSINKLHKLKTKYPSLKKADFFFKIDNEIKTYKYCGIRLSTPNSRIFASSNNHKFDKAIEETICNLEELLEKNNETNS</sequence>
<organism evidence="1 2">
    <name type="scientific">Tenacibaculum adriaticum</name>
    <dbReference type="NCBI Taxonomy" id="413713"/>
    <lineage>
        <taxon>Bacteria</taxon>
        <taxon>Pseudomonadati</taxon>
        <taxon>Bacteroidota</taxon>
        <taxon>Flavobacteriia</taxon>
        <taxon>Flavobacteriales</taxon>
        <taxon>Flavobacteriaceae</taxon>
        <taxon>Tenacibaculum</taxon>
    </lineage>
</organism>
<protein>
    <submittedName>
        <fullName evidence="1">Putative sigma-54 modulation protein</fullName>
    </submittedName>
</protein>
<proteinExistence type="predicted"/>
<dbReference type="EMBL" id="VNIA01000002">
    <property type="protein sequence ID" value="TYP99323.1"/>
    <property type="molecule type" value="Genomic_DNA"/>
</dbReference>
<evidence type="ECO:0000313" key="1">
    <source>
        <dbReference type="EMBL" id="TYP99323.1"/>
    </source>
</evidence>